<dbReference type="Proteomes" id="UP000765509">
    <property type="component" value="Unassembled WGS sequence"/>
</dbReference>
<keyword evidence="4" id="KW-1185">Reference proteome</keyword>
<evidence type="ECO:0000259" key="2">
    <source>
        <dbReference type="PROSITE" id="PS50994"/>
    </source>
</evidence>
<dbReference type="Gene3D" id="3.30.420.10">
    <property type="entry name" value="Ribonuclease H-like superfamily/Ribonuclease H"/>
    <property type="match status" value="1"/>
</dbReference>
<dbReference type="PANTHER" id="PTHR37984:SF5">
    <property type="entry name" value="PROTEIN NYNRIN-LIKE"/>
    <property type="match status" value="1"/>
</dbReference>
<dbReference type="SUPFAM" id="SSF53098">
    <property type="entry name" value="Ribonuclease H-like"/>
    <property type="match status" value="1"/>
</dbReference>
<dbReference type="InterPro" id="IPR036397">
    <property type="entry name" value="RNaseH_sf"/>
</dbReference>
<gene>
    <name evidence="3" type="ORF">O181_009500</name>
</gene>
<accession>A0A9Q3BS31</accession>
<keyword evidence="1" id="KW-0694">RNA-binding</keyword>
<dbReference type="PROSITE" id="PS50994">
    <property type="entry name" value="INTEGRASE"/>
    <property type="match status" value="1"/>
</dbReference>
<name>A0A9Q3BS31_9BASI</name>
<dbReference type="PANTHER" id="PTHR37984">
    <property type="entry name" value="PROTEIN CBG26694"/>
    <property type="match status" value="1"/>
</dbReference>
<organism evidence="3 4">
    <name type="scientific">Austropuccinia psidii MF-1</name>
    <dbReference type="NCBI Taxonomy" id="1389203"/>
    <lineage>
        <taxon>Eukaryota</taxon>
        <taxon>Fungi</taxon>
        <taxon>Dikarya</taxon>
        <taxon>Basidiomycota</taxon>
        <taxon>Pucciniomycotina</taxon>
        <taxon>Pucciniomycetes</taxon>
        <taxon>Pucciniales</taxon>
        <taxon>Sphaerophragmiaceae</taxon>
        <taxon>Austropuccinia</taxon>
    </lineage>
</organism>
<proteinExistence type="predicted"/>
<dbReference type="InterPro" id="IPR001584">
    <property type="entry name" value="Integrase_cat-core"/>
</dbReference>
<comment type="caution">
    <text evidence="3">The sequence shown here is derived from an EMBL/GenBank/DDBJ whole genome shotgun (WGS) entry which is preliminary data.</text>
</comment>
<dbReference type="GO" id="GO:0005634">
    <property type="term" value="C:nucleus"/>
    <property type="evidence" value="ECO:0007669"/>
    <property type="project" value="UniProtKB-ARBA"/>
</dbReference>
<protein>
    <recommendedName>
        <fullName evidence="2">Integrase catalytic domain-containing protein</fullName>
    </recommendedName>
</protein>
<dbReference type="AlphaFoldDB" id="A0A9Q3BS31"/>
<dbReference type="InterPro" id="IPR012337">
    <property type="entry name" value="RNaseH-like_sf"/>
</dbReference>
<dbReference type="GO" id="GO:0015074">
    <property type="term" value="P:DNA integration"/>
    <property type="evidence" value="ECO:0007669"/>
    <property type="project" value="InterPro"/>
</dbReference>
<reference evidence="3" key="1">
    <citation type="submission" date="2021-03" db="EMBL/GenBank/DDBJ databases">
        <title>Draft genome sequence of rust myrtle Austropuccinia psidii MF-1, a brazilian biotype.</title>
        <authorList>
            <person name="Quecine M.C."/>
            <person name="Pachon D.M.R."/>
            <person name="Bonatelli M.L."/>
            <person name="Correr F.H."/>
            <person name="Franceschini L.M."/>
            <person name="Leite T.F."/>
            <person name="Margarido G.R.A."/>
            <person name="Almeida C.A."/>
            <person name="Ferrarezi J.A."/>
            <person name="Labate C.A."/>
        </authorList>
    </citation>
    <scope>NUCLEOTIDE SEQUENCE</scope>
    <source>
        <strain evidence="3">MF-1</strain>
    </source>
</reference>
<evidence type="ECO:0000313" key="3">
    <source>
        <dbReference type="EMBL" id="MBW0469785.1"/>
    </source>
</evidence>
<evidence type="ECO:0000313" key="4">
    <source>
        <dbReference type="Proteomes" id="UP000765509"/>
    </source>
</evidence>
<dbReference type="InterPro" id="IPR050951">
    <property type="entry name" value="Retrovirus_Pol_polyprotein"/>
</dbReference>
<evidence type="ECO:0000256" key="1">
    <source>
        <dbReference type="ARBA" id="ARBA00022884"/>
    </source>
</evidence>
<dbReference type="GO" id="GO:0003723">
    <property type="term" value="F:RNA binding"/>
    <property type="evidence" value="ECO:0007669"/>
    <property type="project" value="UniProtKB-KW"/>
</dbReference>
<sequence>MDKALLVWIRVISWTGIFTNIISDRDPKLTSVLWKNLHQLFGTKLFFSTAKYPQTDGLAERMITTLEDVVRRFWKGYNLKLPQDLLRKDLLEIHPTASSFKGMLEKARKHAIKCMEDSCAYSKDRWDRSHVTSDLRVGDLVIVSITNSNKIKGFEFLKDSFAGPFLLKALHG</sequence>
<feature type="domain" description="Integrase catalytic" evidence="2">
    <location>
        <begin position="1"/>
        <end position="113"/>
    </location>
</feature>
<dbReference type="EMBL" id="AVOT02002271">
    <property type="protein sequence ID" value="MBW0469785.1"/>
    <property type="molecule type" value="Genomic_DNA"/>
</dbReference>